<evidence type="ECO:0000313" key="2">
    <source>
        <dbReference type="Proteomes" id="UP000239757"/>
    </source>
</evidence>
<gene>
    <name evidence="1" type="ORF">GOBAR_AA10960</name>
</gene>
<protein>
    <submittedName>
        <fullName evidence="1">Uncharacterized protein</fullName>
    </submittedName>
</protein>
<organism evidence="1 2">
    <name type="scientific">Gossypium barbadense</name>
    <name type="common">Sea Island cotton</name>
    <name type="synonym">Hibiscus barbadensis</name>
    <dbReference type="NCBI Taxonomy" id="3634"/>
    <lineage>
        <taxon>Eukaryota</taxon>
        <taxon>Viridiplantae</taxon>
        <taxon>Streptophyta</taxon>
        <taxon>Embryophyta</taxon>
        <taxon>Tracheophyta</taxon>
        <taxon>Spermatophyta</taxon>
        <taxon>Magnoliopsida</taxon>
        <taxon>eudicotyledons</taxon>
        <taxon>Gunneridae</taxon>
        <taxon>Pentapetalae</taxon>
        <taxon>rosids</taxon>
        <taxon>malvids</taxon>
        <taxon>Malvales</taxon>
        <taxon>Malvaceae</taxon>
        <taxon>Malvoideae</taxon>
        <taxon>Gossypium</taxon>
    </lineage>
</organism>
<dbReference type="AlphaFoldDB" id="A0A2P5Y261"/>
<name>A0A2P5Y261_GOSBA</name>
<sequence>MKPLHELDERVVVAESVGPRAVEGHHQECPPSMLEMPCGDIWPMRVKDDSWAAVLRSPNCLADQVT</sequence>
<proteinExistence type="predicted"/>
<dbReference type="EMBL" id="KZ663830">
    <property type="protein sequence ID" value="PPS09693.1"/>
    <property type="molecule type" value="Genomic_DNA"/>
</dbReference>
<evidence type="ECO:0000313" key="1">
    <source>
        <dbReference type="EMBL" id="PPS09693.1"/>
    </source>
</evidence>
<reference evidence="1 2" key="1">
    <citation type="submission" date="2015-01" db="EMBL/GenBank/DDBJ databases">
        <title>Genome of allotetraploid Gossypium barbadense reveals genomic plasticity and fiber elongation in cotton evolution.</title>
        <authorList>
            <person name="Chen X."/>
            <person name="Liu X."/>
            <person name="Zhao B."/>
            <person name="Zheng H."/>
            <person name="Hu Y."/>
            <person name="Lu G."/>
            <person name="Yang C."/>
            <person name="Chen J."/>
            <person name="Shan C."/>
            <person name="Zhang L."/>
            <person name="Zhou Y."/>
            <person name="Wang L."/>
            <person name="Guo W."/>
            <person name="Bai Y."/>
            <person name="Ruan J."/>
            <person name="Shangguan X."/>
            <person name="Mao Y."/>
            <person name="Jiang J."/>
            <person name="Zhu Y."/>
            <person name="Lei J."/>
            <person name="Kang H."/>
            <person name="Chen S."/>
            <person name="He X."/>
            <person name="Wang R."/>
            <person name="Wang Y."/>
            <person name="Chen J."/>
            <person name="Wang L."/>
            <person name="Yu S."/>
            <person name="Wang B."/>
            <person name="Wei J."/>
            <person name="Song S."/>
            <person name="Lu X."/>
            <person name="Gao Z."/>
            <person name="Gu W."/>
            <person name="Deng X."/>
            <person name="Ma D."/>
            <person name="Wang S."/>
            <person name="Liang W."/>
            <person name="Fang L."/>
            <person name="Cai C."/>
            <person name="Zhu X."/>
            <person name="Zhou B."/>
            <person name="Zhang Y."/>
            <person name="Chen Z."/>
            <person name="Xu S."/>
            <person name="Zhu R."/>
            <person name="Wang S."/>
            <person name="Zhang T."/>
            <person name="Zhao G."/>
        </authorList>
    </citation>
    <scope>NUCLEOTIDE SEQUENCE [LARGE SCALE GENOMIC DNA]</scope>
    <source>
        <strain evidence="2">cv. Xinhai21</strain>
        <tissue evidence="1">Leaf</tissue>
    </source>
</reference>
<accession>A0A2P5Y261</accession>
<dbReference type="Proteomes" id="UP000239757">
    <property type="component" value="Unassembled WGS sequence"/>
</dbReference>